<dbReference type="EMBL" id="KF501372">
    <property type="protein sequence ID" value="AHF46269.1"/>
    <property type="molecule type" value="Genomic_DNA"/>
</dbReference>
<proteinExistence type="predicted"/>
<organism evidence="2">
    <name type="scientific">Streptomyces sp. 14R-10</name>
    <dbReference type="NCBI Taxonomy" id="1442159"/>
    <lineage>
        <taxon>Bacteria</taxon>
        <taxon>Bacillati</taxon>
        <taxon>Actinomycetota</taxon>
        <taxon>Actinomycetes</taxon>
        <taxon>Kitasatosporales</taxon>
        <taxon>Streptomycetaceae</taxon>
        <taxon>Streptomyces</taxon>
    </lineage>
</organism>
<dbReference type="RefSeq" id="WP_024127995.1">
    <property type="nucleotide sequence ID" value="NC_023316.1"/>
</dbReference>
<reference evidence="2" key="1">
    <citation type="submission" date="2013-08" db="EMBL/GenBank/DDBJ databases">
        <title>Two distinct conjugal transfer systems on Streptomyces plasmid pZL1.</title>
        <authorList>
            <person name="Zhao L."/>
            <person name="Zhong L."/>
            <person name="Qin Z."/>
        </authorList>
    </citation>
    <scope>NUCLEOTIDE SEQUENCE</scope>
    <source>
        <strain evidence="2">14R-10</strain>
        <plasmid evidence="2">pZL1</plasmid>
    </source>
</reference>
<dbReference type="AlphaFoldDB" id="W0FYN3"/>
<sequence>MLAGWPHALRLHRRPHRPAPRRRHPVPRDPRPRHSELSYWFDARCTACNARYEEPFVRVGEDGQALAGDTEDLPLVDTMWLSQQCGPFTCGCDQEALTTDQTRSTGT</sequence>
<evidence type="ECO:0000256" key="1">
    <source>
        <dbReference type="SAM" id="MobiDB-lite"/>
    </source>
</evidence>
<protein>
    <submittedName>
        <fullName evidence="2">Uncharacterized protein</fullName>
    </submittedName>
</protein>
<accession>W0FYN3</accession>
<keyword evidence="2" id="KW-0614">Plasmid</keyword>
<evidence type="ECO:0000313" key="2">
    <source>
        <dbReference type="EMBL" id="AHF46269.1"/>
    </source>
</evidence>
<geneLocation type="plasmid" evidence="2">
    <name>pZL1</name>
</geneLocation>
<feature type="compositionally biased region" description="Basic residues" evidence="1">
    <location>
        <begin position="9"/>
        <end position="25"/>
    </location>
</feature>
<gene>
    <name evidence="2" type="ORF">pZL1.104c</name>
</gene>
<feature type="region of interest" description="Disordered" evidence="1">
    <location>
        <begin position="1"/>
        <end position="33"/>
    </location>
</feature>
<name>W0FYN3_9ACTN</name>